<dbReference type="STRING" id="1781255.BH720_19885"/>
<dbReference type="Pfam" id="PF00702">
    <property type="entry name" value="Hydrolase"/>
    <property type="match status" value="1"/>
</dbReference>
<dbReference type="NCBIfam" id="TIGR02252">
    <property type="entry name" value="DREG-2"/>
    <property type="match status" value="1"/>
</dbReference>
<protein>
    <submittedName>
        <fullName evidence="1">Hydrolase</fullName>
    </submittedName>
</protein>
<dbReference type="PANTHER" id="PTHR46191">
    <property type="match status" value="1"/>
</dbReference>
<gene>
    <name evidence="1" type="ORF">BH720_19885</name>
</gene>
<sequence>MSPLPQVIFLDAVGTLFGVRGTVGEVYGEIAQQFGVAVAPEAIDTAFIECFQRSPLAAFPGVSPAELAEYEFNWWRAIATQTFQQVGVFEQFADFSGFFTQLYDYFATADPWFVYPDVVEALAGWQNQGIELGIISNFDSRIYSVLKALNLAEFFTSFTISTEVGVAKPNSQIFAIALTKHHCSVSEAWHIGDSWKEDYQAATEAGLKAIWLNRDSRRQPGSGEVWYSLLG</sequence>
<dbReference type="InterPro" id="IPR051828">
    <property type="entry name" value="HAD-like_hydrolase_domain"/>
</dbReference>
<dbReference type="Gene3D" id="1.10.150.720">
    <property type="entry name" value="Haloacid dehalogenase-like hydrolase"/>
    <property type="match status" value="1"/>
</dbReference>
<name>A0A1E5QFM4_9CYAN</name>
<dbReference type="GO" id="GO:0016787">
    <property type="term" value="F:hydrolase activity"/>
    <property type="evidence" value="ECO:0007669"/>
    <property type="project" value="UniProtKB-KW"/>
</dbReference>
<dbReference type="CDD" id="cd16415">
    <property type="entry name" value="HAD_dREG-2_like"/>
    <property type="match status" value="1"/>
</dbReference>
<dbReference type="EMBL" id="MJGC01000088">
    <property type="protein sequence ID" value="OEJ73490.1"/>
    <property type="molecule type" value="Genomic_DNA"/>
</dbReference>
<dbReference type="NCBIfam" id="TIGR01549">
    <property type="entry name" value="HAD-SF-IA-v1"/>
    <property type="match status" value="1"/>
</dbReference>
<dbReference type="InterPro" id="IPR036412">
    <property type="entry name" value="HAD-like_sf"/>
</dbReference>
<dbReference type="InterPro" id="IPR023214">
    <property type="entry name" value="HAD_sf"/>
</dbReference>
<dbReference type="SFLD" id="SFLDS00003">
    <property type="entry name" value="Haloacid_Dehalogenase"/>
    <property type="match status" value="1"/>
</dbReference>
<comment type="caution">
    <text evidence="1">The sequence shown here is derived from an EMBL/GenBank/DDBJ whole genome shotgun (WGS) entry which is preliminary data.</text>
</comment>
<organism evidence="1">
    <name type="scientific">Desertifilum tharense IPPAS B-1220</name>
    <dbReference type="NCBI Taxonomy" id="1781255"/>
    <lineage>
        <taxon>Bacteria</taxon>
        <taxon>Bacillati</taxon>
        <taxon>Cyanobacteriota</taxon>
        <taxon>Cyanophyceae</taxon>
        <taxon>Desertifilales</taxon>
        <taxon>Desertifilaceae</taxon>
        <taxon>Desertifilum</taxon>
    </lineage>
</organism>
<dbReference type="InterPro" id="IPR006439">
    <property type="entry name" value="HAD-SF_hydro_IA"/>
</dbReference>
<dbReference type="InterPro" id="IPR044924">
    <property type="entry name" value="HAD-SF_hydro_IA_REG-2-like_cap"/>
</dbReference>
<dbReference type="SFLD" id="SFLDG01129">
    <property type="entry name" value="C1.5:_HAD__Beta-PGM__Phosphata"/>
    <property type="match status" value="1"/>
</dbReference>
<reference evidence="1" key="1">
    <citation type="submission" date="2016-09" db="EMBL/GenBank/DDBJ databases">
        <title>Draft genome of thermotolerant cyanobacterium Desertifilum sp. strain IPPAS B-1220.</title>
        <authorList>
            <person name="Sinetova M.A."/>
            <person name="Bolakhan K."/>
            <person name="Zayadan B.K."/>
            <person name="Mironov K.S."/>
            <person name="Ustinova V."/>
            <person name="Kupriyanova E.V."/>
            <person name="Sidorov R.A."/>
            <person name="Skrypnik A.N."/>
            <person name="Gogoleva N.E."/>
            <person name="Gogolev Y.V."/>
            <person name="Los D.A."/>
        </authorList>
    </citation>
    <scope>NUCLEOTIDE SEQUENCE [LARGE SCALE GENOMIC DNA]</scope>
    <source>
        <strain evidence="1">IPPAS B-1220</strain>
    </source>
</reference>
<dbReference type="Gene3D" id="3.40.50.1000">
    <property type="entry name" value="HAD superfamily/HAD-like"/>
    <property type="match status" value="1"/>
</dbReference>
<dbReference type="PANTHER" id="PTHR46191:SF2">
    <property type="entry name" value="HALOACID DEHALOGENASE-LIKE HYDROLASE DOMAIN-CONTAINING PROTEIN 3"/>
    <property type="match status" value="1"/>
</dbReference>
<keyword evidence="1" id="KW-0378">Hydrolase</keyword>
<accession>A0A1E5QFM4</accession>
<dbReference type="SUPFAM" id="SSF56784">
    <property type="entry name" value="HAD-like"/>
    <property type="match status" value="1"/>
</dbReference>
<dbReference type="AlphaFoldDB" id="A0A1E5QFM4"/>
<proteinExistence type="predicted"/>
<evidence type="ECO:0000313" key="1">
    <source>
        <dbReference type="EMBL" id="OEJ73490.1"/>
    </source>
</evidence>
<dbReference type="InterPro" id="IPR011949">
    <property type="entry name" value="HAD-SF_hydro_IA_REG-2-like"/>
</dbReference>
<dbReference type="RefSeq" id="WP_069968961.1">
    <property type="nucleotide sequence ID" value="NZ_CM124774.1"/>
</dbReference>
<dbReference type="PRINTS" id="PR00413">
    <property type="entry name" value="HADHALOGNASE"/>
</dbReference>